<evidence type="ECO:0000256" key="3">
    <source>
        <dbReference type="ARBA" id="ARBA00022475"/>
    </source>
</evidence>
<dbReference type="HOGENOM" id="CLU_000604_92_0_10"/>
<dbReference type="AlphaFoldDB" id="B3EJH3"/>
<dbReference type="SUPFAM" id="SSF52540">
    <property type="entry name" value="P-loop containing nucleoside triphosphate hydrolases"/>
    <property type="match status" value="2"/>
</dbReference>
<evidence type="ECO:0000256" key="1">
    <source>
        <dbReference type="ARBA" id="ARBA00004202"/>
    </source>
</evidence>
<dbReference type="GO" id="GO:0016887">
    <property type="term" value="F:ATP hydrolysis activity"/>
    <property type="evidence" value="ECO:0007669"/>
    <property type="project" value="InterPro"/>
</dbReference>
<keyword evidence="4" id="KW-0762">Sugar transport</keyword>
<keyword evidence="7" id="KW-0067">ATP-binding</keyword>
<evidence type="ECO:0000256" key="9">
    <source>
        <dbReference type="ARBA" id="ARBA00023136"/>
    </source>
</evidence>
<evidence type="ECO:0000256" key="4">
    <source>
        <dbReference type="ARBA" id="ARBA00022597"/>
    </source>
</evidence>
<keyword evidence="3" id="KW-1003">Cell membrane</keyword>
<evidence type="ECO:0000256" key="7">
    <source>
        <dbReference type="ARBA" id="ARBA00022840"/>
    </source>
</evidence>
<feature type="domain" description="ABC transporter" evidence="10">
    <location>
        <begin position="259"/>
        <end position="508"/>
    </location>
</feature>
<dbReference type="KEGG" id="cpb:Cphamn1_1446"/>
<dbReference type="PROSITE" id="PS50893">
    <property type="entry name" value="ABC_TRANSPORTER_2"/>
    <property type="match status" value="2"/>
</dbReference>
<dbReference type="InterPro" id="IPR050107">
    <property type="entry name" value="ABC_carbohydrate_import_ATPase"/>
</dbReference>
<organism evidence="11">
    <name type="scientific">Chlorobium phaeobacteroides (strain BS1)</name>
    <dbReference type="NCBI Taxonomy" id="331678"/>
    <lineage>
        <taxon>Bacteria</taxon>
        <taxon>Pseudomonadati</taxon>
        <taxon>Chlorobiota</taxon>
        <taxon>Chlorobiia</taxon>
        <taxon>Chlorobiales</taxon>
        <taxon>Chlorobiaceae</taxon>
        <taxon>Chlorobium/Pelodictyon group</taxon>
        <taxon>Chlorobium</taxon>
    </lineage>
</organism>
<dbReference type="PANTHER" id="PTHR43790:SF4">
    <property type="entry name" value="GUANOSINE IMPORT ATP-BINDING PROTEIN NUPO"/>
    <property type="match status" value="1"/>
</dbReference>
<dbReference type="eggNOG" id="COG3845">
    <property type="taxonomic scope" value="Bacteria"/>
</dbReference>
<evidence type="ECO:0000256" key="6">
    <source>
        <dbReference type="ARBA" id="ARBA00022741"/>
    </source>
</evidence>
<dbReference type="SMART" id="SM00382">
    <property type="entry name" value="AAA"/>
    <property type="match status" value="1"/>
</dbReference>
<evidence type="ECO:0000313" key="11">
    <source>
        <dbReference type="EMBL" id="ACE04373.1"/>
    </source>
</evidence>
<sequence length="514" mass="56185">MNDVVISLSGISRSFGEFYANRDIALDIRSGSIHAIVGENGAGKSTLTKIIYGLLAPSSGSLSIKGNAVRFTSPRQAIEAGIGMVHQHFMLIENLTVTENIMLGDEGGSFFAPLKTKEAARKIVSIAQAHGLDVDPDSLVSDLSVGEEQRVEILKLLYRDADILILDEPTAVLTPSETSRLFATLASLRDEGKTVILITHKLDEVLDVSDMVSVMSKGKVVATKPTAAVTKPDLARLMVGRSVLLRVENPPDRPGEVIVKASDLSFVDRKGRKRLTSLGFEIRAGEIYGIAGVEGNGQSELLSILWGMTEPGSRIDGSITVNGLSLNEMSTKEIAAMGISHIPENRLRHAVIKEFSVSDNIIFGRHRERSFSRFAGFNTKSVHDYTKKIIDRYDIRYDMQSNPPLSALSGGNQQKIVLGREIERPELKLLILAQPTRGVDIGAIEMIHKKIIEARDKNIAILLISSELDELISLSSRIGCIYKGSIRHEFSAAEILKGRSSEQDLEKEIGMFIT</sequence>
<keyword evidence="6" id="KW-0547">Nucleotide-binding</keyword>
<feature type="domain" description="ABC transporter" evidence="10">
    <location>
        <begin position="6"/>
        <end position="242"/>
    </location>
</feature>
<dbReference type="InterPro" id="IPR017871">
    <property type="entry name" value="ABC_transporter-like_CS"/>
</dbReference>
<dbReference type="FunFam" id="3.40.50.300:FF:000127">
    <property type="entry name" value="Ribose import ATP-binding protein RbsA"/>
    <property type="match status" value="1"/>
</dbReference>
<comment type="subcellular location">
    <subcellularLocation>
        <location evidence="1">Cell membrane</location>
        <topology evidence="1">Peripheral membrane protein</topology>
    </subcellularLocation>
</comment>
<dbReference type="CDD" id="cd03216">
    <property type="entry name" value="ABC_Carb_Monos_I"/>
    <property type="match status" value="1"/>
</dbReference>
<dbReference type="GO" id="GO:0005886">
    <property type="term" value="C:plasma membrane"/>
    <property type="evidence" value="ECO:0007669"/>
    <property type="project" value="UniProtKB-SubCell"/>
</dbReference>
<evidence type="ECO:0000256" key="5">
    <source>
        <dbReference type="ARBA" id="ARBA00022737"/>
    </source>
</evidence>
<dbReference type="InterPro" id="IPR003593">
    <property type="entry name" value="AAA+_ATPase"/>
</dbReference>
<keyword evidence="5" id="KW-0677">Repeat</keyword>
<evidence type="ECO:0000256" key="2">
    <source>
        <dbReference type="ARBA" id="ARBA00022448"/>
    </source>
</evidence>
<dbReference type="CDD" id="cd03215">
    <property type="entry name" value="ABC_Carb_Monos_II"/>
    <property type="match status" value="1"/>
</dbReference>
<dbReference type="GO" id="GO:0005524">
    <property type="term" value="F:ATP binding"/>
    <property type="evidence" value="ECO:0007669"/>
    <property type="project" value="UniProtKB-KW"/>
</dbReference>
<dbReference type="PANTHER" id="PTHR43790">
    <property type="entry name" value="CARBOHYDRATE TRANSPORT ATP-BINDING PROTEIN MG119-RELATED"/>
    <property type="match status" value="1"/>
</dbReference>
<dbReference type="Gene3D" id="3.40.50.300">
    <property type="entry name" value="P-loop containing nucleotide triphosphate hydrolases"/>
    <property type="match status" value="2"/>
</dbReference>
<dbReference type="OrthoDB" id="9801987at2"/>
<evidence type="ECO:0000259" key="10">
    <source>
        <dbReference type="PROSITE" id="PS50893"/>
    </source>
</evidence>
<keyword evidence="2" id="KW-0813">Transport</keyword>
<dbReference type="STRING" id="331678.Cphamn1_1446"/>
<dbReference type="Pfam" id="PF00005">
    <property type="entry name" value="ABC_tran"/>
    <property type="match status" value="2"/>
</dbReference>
<protein>
    <submittedName>
        <fullName evidence="11">ABC transporter-related protein</fullName>
    </submittedName>
</protein>
<dbReference type="InterPro" id="IPR027417">
    <property type="entry name" value="P-loop_NTPase"/>
</dbReference>
<keyword evidence="9" id="KW-0472">Membrane</keyword>
<dbReference type="InterPro" id="IPR003439">
    <property type="entry name" value="ABC_transporter-like_ATP-bd"/>
</dbReference>
<gene>
    <name evidence="11" type="ordered locus">Cphamn1_1446</name>
</gene>
<reference evidence="11" key="1">
    <citation type="submission" date="2008-06" db="EMBL/GenBank/DDBJ databases">
        <title>Complete sequence of Chlorobium phaeobacteroides BS1.</title>
        <authorList>
            <consortium name="US DOE Joint Genome Institute"/>
            <person name="Lucas S."/>
            <person name="Copeland A."/>
            <person name="Lapidus A."/>
            <person name="Glavina del Rio T."/>
            <person name="Dalin E."/>
            <person name="Tice H."/>
            <person name="Bruce D."/>
            <person name="Goodwin L."/>
            <person name="Pitluck S."/>
            <person name="Schmutz J."/>
            <person name="Larimer F."/>
            <person name="Land M."/>
            <person name="Hauser L."/>
            <person name="Kyrpides N."/>
            <person name="Ovchinnikova G."/>
            <person name="Li T."/>
            <person name="Liu Z."/>
            <person name="Zhao F."/>
            <person name="Overmann J."/>
            <person name="Bryant D.A."/>
            <person name="Richardson P."/>
        </authorList>
    </citation>
    <scope>NUCLEOTIDE SEQUENCE [LARGE SCALE GENOMIC DNA]</scope>
    <source>
        <strain evidence="11">BS1</strain>
    </source>
</reference>
<dbReference type="PROSITE" id="PS00211">
    <property type="entry name" value="ABC_TRANSPORTER_1"/>
    <property type="match status" value="1"/>
</dbReference>
<evidence type="ECO:0000256" key="8">
    <source>
        <dbReference type="ARBA" id="ARBA00022967"/>
    </source>
</evidence>
<dbReference type="EMBL" id="CP001101">
    <property type="protein sequence ID" value="ACE04373.1"/>
    <property type="molecule type" value="Genomic_DNA"/>
</dbReference>
<accession>B3EJH3</accession>
<keyword evidence="8" id="KW-1278">Translocase</keyword>
<name>B3EJH3_CHLPB</name>
<proteinExistence type="predicted"/>